<dbReference type="InterPro" id="IPR007485">
    <property type="entry name" value="LPS_assembly_LptE"/>
</dbReference>
<dbReference type="GO" id="GO:0019867">
    <property type="term" value="C:outer membrane"/>
    <property type="evidence" value="ECO:0007669"/>
    <property type="project" value="InterPro"/>
</dbReference>
<evidence type="ECO:0000313" key="1">
    <source>
        <dbReference type="EMBL" id="TWR28330.1"/>
    </source>
</evidence>
<dbReference type="Pfam" id="PF04390">
    <property type="entry name" value="LptE"/>
    <property type="match status" value="1"/>
</dbReference>
<dbReference type="EMBL" id="VOEI01000001">
    <property type="protein sequence ID" value="TWR28330.1"/>
    <property type="molecule type" value="Genomic_DNA"/>
</dbReference>
<protein>
    <recommendedName>
        <fullName evidence="3">Lipopolysaccharide assembly protein</fullName>
    </recommendedName>
</protein>
<comment type="caution">
    <text evidence="1">The sequence shown here is derived from an EMBL/GenBank/DDBJ whole genome shotgun (WGS) entry which is preliminary data.</text>
</comment>
<sequence>MSKKLLFKLLTGMCVMVLLFTSCSYKLSLTGASIPADLKTVDVQFFENNAQLVVPTLSQNFTEALKARIRNTTDIKIVRGDADAVFSGAVTGYSIAPISIEATTGGQRPIAGASRLTITVAVKYVKYIYKDGKRTSDPDKILSFDETFTRFANYSGDIASQEQGLIADINKQLTEDIFNRAFANW</sequence>
<evidence type="ECO:0008006" key="3">
    <source>
        <dbReference type="Google" id="ProtNLM"/>
    </source>
</evidence>
<keyword evidence="2" id="KW-1185">Reference proteome</keyword>
<reference evidence="1 2" key="1">
    <citation type="submission" date="2019-07" db="EMBL/GenBank/DDBJ databases">
        <authorList>
            <person name="Kim J."/>
        </authorList>
    </citation>
    <scope>NUCLEOTIDE SEQUENCE [LARGE SCALE GENOMIC DNA]</scope>
    <source>
        <strain evidence="1 2">MJ1a</strain>
    </source>
</reference>
<proteinExistence type="predicted"/>
<gene>
    <name evidence="1" type="ORF">FPZ42_03705</name>
</gene>
<accession>A0A563UAG4</accession>
<dbReference type="GO" id="GO:0043165">
    <property type="term" value="P:Gram-negative-bacterium-type cell outer membrane assembly"/>
    <property type="evidence" value="ECO:0007669"/>
    <property type="project" value="InterPro"/>
</dbReference>
<dbReference type="RefSeq" id="WP_146269124.1">
    <property type="nucleotide sequence ID" value="NZ_VOEI01000001.1"/>
</dbReference>
<dbReference type="PROSITE" id="PS51257">
    <property type="entry name" value="PROKAR_LIPOPROTEIN"/>
    <property type="match status" value="1"/>
</dbReference>
<evidence type="ECO:0000313" key="2">
    <source>
        <dbReference type="Proteomes" id="UP000318010"/>
    </source>
</evidence>
<dbReference type="AlphaFoldDB" id="A0A563UAG4"/>
<organism evidence="1 2">
    <name type="scientific">Mucilaginibacter achroorhodeus</name>
    <dbReference type="NCBI Taxonomy" id="2599294"/>
    <lineage>
        <taxon>Bacteria</taxon>
        <taxon>Pseudomonadati</taxon>
        <taxon>Bacteroidota</taxon>
        <taxon>Sphingobacteriia</taxon>
        <taxon>Sphingobacteriales</taxon>
        <taxon>Sphingobacteriaceae</taxon>
        <taxon>Mucilaginibacter</taxon>
    </lineage>
</organism>
<dbReference type="OrthoDB" id="9790776at2"/>
<dbReference type="Proteomes" id="UP000318010">
    <property type="component" value="Unassembled WGS sequence"/>
</dbReference>
<name>A0A563UAG4_9SPHI</name>